<organism evidence="9 10">
    <name type="scientific">Paxillus involutus ATCC 200175</name>
    <dbReference type="NCBI Taxonomy" id="664439"/>
    <lineage>
        <taxon>Eukaryota</taxon>
        <taxon>Fungi</taxon>
        <taxon>Dikarya</taxon>
        <taxon>Basidiomycota</taxon>
        <taxon>Agaricomycotina</taxon>
        <taxon>Agaricomycetes</taxon>
        <taxon>Agaricomycetidae</taxon>
        <taxon>Boletales</taxon>
        <taxon>Paxilineae</taxon>
        <taxon>Paxillaceae</taxon>
        <taxon>Paxillus</taxon>
    </lineage>
</organism>
<dbReference type="AlphaFoldDB" id="A0A0C9TGI9"/>
<dbReference type="InterPro" id="IPR050364">
    <property type="entry name" value="Cytochrome_P450_fung"/>
</dbReference>
<dbReference type="InterPro" id="IPR001128">
    <property type="entry name" value="Cyt_P450"/>
</dbReference>
<evidence type="ECO:0000256" key="3">
    <source>
        <dbReference type="ARBA" id="ARBA00022617"/>
    </source>
</evidence>
<dbReference type="PANTHER" id="PTHR46300">
    <property type="entry name" value="P450, PUTATIVE (EUROFUNG)-RELATED-RELATED"/>
    <property type="match status" value="1"/>
</dbReference>
<evidence type="ECO:0000256" key="2">
    <source>
        <dbReference type="ARBA" id="ARBA00010617"/>
    </source>
</evidence>
<evidence type="ECO:0000256" key="7">
    <source>
        <dbReference type="ARBA" id="ARBA00023033"/>
    </source>
</evidence>
<evidence type="ECO:0000313" key="9">
    <source>
        <dbReference type="EMBL" id="KIJ06406.1"/>
    </source>
</evidence>
<keyword evidence="3 8" id="KW-0349">Heme</keyword>
<dbReference type="GO" id="GO:0004497">
    <property type="term" value="F:monooxygenase activity"/>
    <property type="evidence" value="ECO:0007669"/>
    <property type="project" value="UniProtKB-KW"/>
</dbReference>
<evidence type="ECO:0000256" key="5">
    <source>
        <dbReference type="ARBA" id="ARBA00023002"/>
    </source>
</evidence>
<protein>
    <recommendedName>
        <fullName evidence="11">Cytochrome P450</fullName>
    </recommendedName>
</protein>
<evidence type="ECO:0000256" key="8">
    <source>
        <dbReference type="RuleBase" id="RU000461"/>
    </source>
</evidence>
<proteinExistence type="inferred from homology"/>
<dbReference type="GO" id="GO:0020037">
    <property type="term" value="F:heme binding"/>
    <property type="evidence" value="ECO:0007669"/>
    <property type="project" value="InterPro"/>
</dbReference>
<keyword evidence="10" id="KW-1185">Reference proteome</keyword>
<reference evidence="9 10" key="1">
    <citation type="submission" date="2014-06" db="EMBL/GenBank/DDBJ databases">
        <authorList>
            <consortium name="DOE Joint Genome Institute"/>
            <person name="Kuo A."/>
            <person name="Kohler A."/>
            <person name="Nagy L.G."/>
            <person name="Floudas D."/>
            <person name="Copeland A."/>
            <person name="Barry K.W."/>
            <person name="Cichocki N."/>
            <person name="Veneault-Fourrey C."/>
            <person name="LaButti K."/>
            <person name="Lindquist E.A."/>
            <person name="Lipzen A."/>
            <person name="Lundell T."/>
            <person name="Morin E."/>
            <person name="Murat C."/>
            <person name="Sun H."/>
            <person name="Tunlid A."/>
            <person name="Henrissat B."/>
            <person name="Grigoriev I.V."/>
            <person name="Hibbett D.S."/>
            <person name="Martin F."/>
            <person name="Nordberg H.P."/>
            <person name="Cantor M.N."/>
            <person name="Hua S.X."/>
        </authorList>
    </citation>
    <scope>NUCLEOTIDE SEQUENCE [LARGE SCALE GENOMIC DNA]</scope>
    <source>
        <strain evidence="9 10">ATCC 200175</strain>
    </source>
</reference>
<evidence type="ECO:0000256" key="1">
    <source>
        <dbReference type="ARBA" id="ARBA00001971"/>
    </source>
</evidence>
<dbReference type="Pfam" id="PF00067">
    <property type="entry name" value="p450"/>
    <property type="match status" value="1"/>
</dbReference>
<dbReference type="HOGENOM" id="CLU_001570_20_2_1"/>
<evidence type="ECO:0008006" key="11">
    <source>
        <dbReference type="Google" id="ProtNLM"/>
    </source>
</evidence>
<dbReference type="OrthoDB" id="3934656at2759"/>
<keyword evidence="4 8" id="KW-0479">Metal-binding</keyword>
<dbReference type="InterPro" id="IPR017972">
    <property type="entry name" value="Cyt_P450_CS"/>
</dbReference>
<comment type="cofactor">
    <cofactor evidence="1">
        <name>heme</name>
        <dbReference type="ChEBI" id="CHEBI:30413"/>
    </cofactor>
</comment>
<keyword evidence="7 8" id="KW-0503">Monooxygenase</keyword>
<dbReference type="PANTHER" id="PTHR46300:SF5">
    <property type="entry name" value="CYTOCHROME P450"/>
    <property type="match status" value="1"/>
</dbReference>
<reference evidence="10" key="2">
    <citation type="submission" date="2015-01" db="EMBL/GenBank/DDBJ databases">
        <title>Evolutionary Origins and Diversification of the Mycorrhizal Mutualists.</title>
        <authorList>
            <consortium name="DOE Joint Genome Institute"/>
            <consortium name="Mycorrhizal Genomics Consortium"/>
            <person name="Kohler A."/>
            <person name="Kuo A."/>
            <person name="Nagy L.G."/>
            <person name="Floudas D."/>
            <person name="Copeland A."/>
            <person name="Barry K.W."/>
            <person name="Cichocki N."/>
            <person name="Veneault-Fourrey C."/>
            <person name="LaButti K."/>
            <person name="Lindquist E.A."/>
            <person name="Lipzen A."/>
            <person name="Lundell T."/>
            <person name="Morin E."/>
            <person name="Murat C."/>
            <person name="Riley R."/>
            <person name="Ohm R."/>
            <person name="Sun H."/>
            <person name="Tunlid A."/>
            <person name="Henrissat B."/>
            <person name="Grigoriev I.V."/>
            <person name="Hibbett D.S."/>
            <person name="Martin F."/>
        </authorList>
    </citation>
    <scope>NUCLEOTIDE SEQUENCE [LARGE SCALE GENOMIC DNA]</scope>
    <source>
        <strain evidence="10">ATCC 200175</strain>
    </source>
</reference>
<evidence type="ECO:0000256" key="6">
    <source>
        <dbReference type="ARBA" id="ARBA00023004"/>
    </source>
</evidence>
<comment type="similarity">
    <text evidence="2 8">Belongs to the cytochrome P450 family.</text>
</comment>
<evidence type="ECO:0000256" key="4">
    <source>
        <dbReference type="ARBA" id="ARBA00022723"/>
    </source>
</evidence>
<accession>A0A0C9TGI9</accession>
<dbReference type="GO" id="GO:0005506">
    <property type="term" value="F:iron ion binding"/>
    <property type="evidence" value="ECO:0007669"/>
    <property type="project" value="InterPro"/>
</dbReference>
<dbReference type="SUPFAM" id="SSF48264">
    <property type="entry name" value="Cytochrome P450"/>
    <property type="match status" value="1"/>
</dbReference>
<dbReference type="PROSITE" id="PS00086">
    <property type="entry name" value="CYTOCHROME_P450"/>
    <property type="match status" value="1"/>
</dbReference>
<dbReference type="Gene3D" id="1.10.630.10">
    <property type="entry name" value="Cytochrome P450"/>
    <property type="match status" value="1"/>
</dbReference>
<keyword evidence="5 8" id="KW-0560">Oxidoreductase</keyword>
<sequence length="115" mass="12854">MSRDEARYPNAEQFDPERFLTVEGVLTDDDPSVFVFGFGRRVCPGRYAADASLWTSIATMLATLEFTLDKHDKGQDVAFEPTYVNGATRHPAAFPCRISPRSHVSKESLQRVLAC</sequence>
<name>A0A0C9TGI9_PAXIN</name>
<evidence type="ECO:0000313" key="10">
    <source>
        <dbReference type="Proteomes" id="UP000053647"/>
    </source>
</evidence>
<dbReference type="EMBL" id="KN820344">
    <property type="protein sequence ID" value="KIJ06406.1"/>
    <property type="molecule type" value="Genomic_DNA"/>
</dbReference>
<keyword evidence="6 8" id="KW-0408">Iron</keyword>
<gene>
    <name evidence="9" type="ORF">PAXINDRAFT_20406</name>
</gene>
<dbReference type="Proteomes" id="UP000053647">
    <property type="component" value="Unassembled WGS sequence"/>
</dbReference>
<dbReference type="GO" id="GO:0016705">
    <property type="term" value="F:oxidoreductase activity, acting on paired donors, with incorporation or reduction of molecular oxygen"/>
    <property type="evidence" value="ECO:0007669"/>
    <property type="project" value="InterPro"/>
</dbReference>
<dbReference type="InterPro" id="IPR036396">
    <property type="entry name" value="Cyt_P450_sf"/>
</dbReference>